<comment type="similarity">
    <text evidence="2 7">Belongs to the cytochrome P450 family.</text>
</comment>
<dbReference type="PROSITE" id="PS00086">
    <property type="entry name" value="CYTOCHROME_P450"/>
    <property type="match status" value="1"/>
</dbReference>
<evidence type="ECO:0000256" key="7">
    <source>
        <dbReference type="RuleBase" id="RU000461"/>
    </source>
</evidence>
<organism evidence="9 10">
    <name type="scientific">Diaporthe australafricana</name>
    <dbReference type="NCBI Taxonomy" id="127596"/>
    <lineage>
        <taxon>Eukaryota</taxon>
        <taxon>Fungi</taxon>
        <taxon>Dikarya</taxon>
        <taxon>Ascomycota</taxon>
        <taxon>Pezizomycotina</taxon>
        <taxon>Sordariomycetes</taxon>
        <taxon>Sordariomycetidae</taxon>
        <taxon>Diaporthales</taxon>
        <taxon>Diaporthaceae</taxon>
        <taxon>Diaporthe</taxon>
    </lineage>
</organism>
<dbReference type="InterPro" id="IPR001128">
    <property type="entry name" value="Cyt_P450"/>
</dbReference>
<dbReference type="InterPro" id="IPR002403">
    <property type="entry name" value="Cyt_P450_E_grp-IV"/>
</dbReference>
<dbReference type="CDD" id="cd11041">
    <property type="entry name" value="CYP503A1-like"/>
    <property type="match status" value="1"/>
</dbReference>
<keyword evidence="4 7" id="KW-0560">Oxidoreductase</keyword>
<proteinExistence type="inferred from homology"/>
<evidence type="ECO:0000313" key="10">
    <source>
        <dbReference type="Proteomes" id="UP001583177"/>
    </source>
</evidence>
<keyword evidence="6 7" id="KW-0503">Monooxygenase</keyword>
<dbReference type="Pfam" id="PF00067">
    <property type="entry name" value="p450"/>
    <property type="match status" value="1"/>
</dbReference>
<keyword evidence="8" id="KW-1133">Transmembrane helix</keyword>
<feature type="transmembrane region" description="Helical" evidence="8">
    <location>
        <begin position="23"/>
        <end position="43"/>
    </location>
</feature>
<dbReference type="EMBL" id="JAWRVE010000235">
    <property type="protein sequence ID" value="KAL1847702.1"/>
    <property type="molecule type" value="Genomic_DNA"/>
</dbReference>
<comment type="caution">
    <text evidence="9">The sequence shown here is derived from an EMBL/GenBank/DDBJ whole genome shotgun (WGS) entry which is preliminary data.</text>
</comment>
<evidence type="ECO:0000256" key="5">
    <source>
        <dbReference type="ARBA" id="ARBA00023004"/>
    </source>
</evidence>
<comment type="cofactor">
    <cofactor evidence="1">
        <name>heme</name>
        <dbReference type="ChEBI" id="CHEBI:30413"/>
    </cofactor>
</comment>
<dbReference type="PANTHER" id="PTHR46206">
    <property type="entry name" value="CYTOCHROME P450"/>
    <property type="match status" value="1"/>
</dbReference>
<keyword evidence="7" id="KW-0349">Heme</keyword>
<dbReference type="Gene3D" id="1.10.630.10">
    <property type="entry name" value="Cytochrome P450"/>
    <property type="match status" value="1"/>
</dbReference>
<keyword evidence="10" id="KW-1185">Reference proteome</keyword>
<reference evidence="9 10" key="1">
    <citation type="journal article" date="2024" name="IMA Fungus">
        <title>IMA Genome - F19 : A genome assembly and annotation guide to empower mycologists, including annotated draft genome sequences of Ceratocystis pirilliformis, Diaporthe australafricana, Fusarium ophioides, Paecilomyces lecythidis, and Sporothrix stenoceras.</title>
        <authorList>
            <person name="Aylward J."/>
            <person name="Wilson A.M."/>
            <person name="Visagie C.M."/>
            <person name="Spraker J."/>
            <person name="Barnes I."/>
            <person name="Buitendag C."/>
            <person name="Ceriani C."/>
            <person name="Del Mar Angel L."/>
            <person name="du Plessis D."/>
            <person name="Fuchs T."/>
            <person name="Gasser K."/>
            <person name="Kramer D."/>
            <person name="Li W."/>
            <person name="Munsamy K."/>
            <person name="Piso A."/>
            <person name="Price J.L."/>
            <person name="Sonnekus B."/>
            <person name="Thomas C."/>
            <person name="van der Nest A."/>
            <person name="van Dijk A."/>
            <person name="van Heerden A."/>
            <person name="van Vuuren N."/>
            <person name="Yilmaz N."/>
            <person name="Duong T.A."/>
            <person name="van der Merwe N.A."/>
            <person name="Wingfield M.J."/>
            <person name="Wingfield B.D."/>
        </authorList>
    </citation>
    <scope>NUCLEOTIDE SEQUENCE [LARGE SCALE GENOMIC DNA]</scope>
    <source>
        <strain evidence="9 10">CMW 18300</strain>
    </source>
</reference>
<dbReference type="InterPro" id="IPR017972">
    <property type="entry name" value="Cyt_P450_CS"/>
</dbReference>
<keyword evidence="8" id="KW-0472">Membrane</keyword>
<evidence type="ECO:0000256" key="1">
    <source>
        <dbReference type="ARBA" id="ARBA00001971"/>
    </source>
</evidence>
<accession>A0ABR3VXK2</accession>
<sequence length="470" mass="53275">MSAKFEIYYPVVAAKLGQDGLEVAGWSVLSALLFGAWFIWCFAGGEKMPDLPIAMQEEVPDRKKRIDIFIKDTRRLLIDSYNKFQDQVFGITTTEGTNIIIPLELLHGLGGQKSLSFSAFLEEEFSMKEYTKVGNLDESQISIVNRKLNPALPRFFHSAASAENEHWLDIAAEHVHSTVVWTESLKKWPSVLRPLVYRFVKGRGYMMQRFEEGKALVAQTLQEKKKIGGQPLNNPQTLLDYLYEGQLGADDVEGHTIAQINLCVAAIQSMAATVTQCLMDLATHPEYAPELLEEIHAVIGRNGGIVDKRALTDMWKLDSFIKETQRLNPPDLTSFQRKALADTTLSNGLRIPKGARIVLPTAAINMDPKFFQDPETFDGFRYYRLRTATEQARNTNQMVTVGMKDLTWGYGRHACPGRYIAEVALKLLVIEFLLRYEIRLPEGVNERLRNVEFEGLVIPDPEWELTMKSR</sequence>
<dbReference type="PRINTS" id="PR00465">
    <property type="entry name" value="EP450IV"/>
</dbReference>
<evidence type="ECO:0000256" key="3">
    <source>
        <dbReference type="ARBA" id="ARBA00022723"/>
    </source>
</evidence>
<name>A0ABR3VXK2_9PEZI</name>
<evidence type="ECO:0000256" key="6">
    <source>
        <dbReference type="ARBA" id="ARBA00023033"/>
    </source>
</evidence>
<dbReference type="InterPro" id="IPR036396">
    <property type="entry name" value="Cyt_P450_sf"/>
</dbReference>
<evidence type="ECO:0000256" key="8">
    <source>
        <dbReference type="SAM" id="Phobius"/>
    </source>
</evidence>
<protein>
    <recommendedName>
        <fullName evidence="11">Cytochrome P450</fullName>
    </recommendedName>
</protein>
<keyword evidence="5 7" id="KW-0408">Iron</keyword>
<dbReference type="Proteomes" id="UP001583177">
    <property type="component" value="Unassembled WGS sequence"/>
</dbReference>
<gene>
    <name evidence="9" type="ORF">Daus18300_013869</name>
</gene>
<evidence type="ECO:0008006" key="11">
    <source>
        <dbReference type="Google" id="ProtNLM"/>
    </source>
</evidence>
<evidence type="ECO:0000256" key="4">
    <source>
        <dbReference type="ARBA" id="ARBA00023002"/>
    </source>
</evidence>
<keyword evidence="3 7" id="KW-0479">Metal-binding</keyword>
<evidence type="ECO:0000256" key="2">
    <source>
        <dbReference type="ARBA" id="ARBA00010617"/>
    </source>
</evidence>
<evidence type="ECO:0000313" key="9">
    <source>
        <dbReference type="EMBL" id="KAL1847702.1"/>
    </source>
</evidence>
<dbReference type="SUPFAM" id="SSF48264">
    <property type="entry name" value="Cytochrome P450"/>
    <property type="match status" value="1"/>
</dbReference>
<keyword evidence="8" id="KW-0812">Transmembrane</keyword>